<evidence type="ECO:0000256" key="4">
    <source>
        <dbReference type="ARBA" id="ARBA00022729"/>
    </source>
</evidence>
<dbReference type="PATRIC" id="fig|1171373.8.peg.698"/>
<proteinExistence type="inferred from homology"/>
<comment type="similarity">
    <text evidence="1">Belongs to the bacterial solute-binding protein 1 family.</text>
</comment>
<dbReference type="InterPro" id="IPR050490">
    <property type="entry name" value="Bact_solute-bd_prot1"/>
</dbReference>
<evidence type="ECO:0000256" key="5">
    <source>
        <dbReference type="ARBA" id="ARBA00023136"/>
    </source>
</evidence>
<keyword evidence="7" id="KW-0449">Lipoprotein</keyword>
<dbReference type="InterPro" id="IPR006311">
    <property type="entry name" value="TAT_signal"/>
</dbReference>
<dbReference type="Pfam" id="PF01547">
    <property type="entry name" value="SBP_bac_1"/>
    <property type="match status" value="1"/>
</dbReference>
<dbReference type="InterPro" id="IPR006061">
    <property type="entry name" value="SBP_1_CS"/>
</dbReference>
<keyword evidence="4" id="KW-0732">Signal</keyword>
<dbReference type="RefSeq" id="WP_015069442.1">
    <property type="nucleotide sequence ID" value="NC_019395.1"/>
</dbReference>
<dbReference type="STRING" id="1171373.PACID_06910"/>
<sequence length="420" mass="46082">MMPATRRQFLRGLGAVTALGALGGLQGCSGSSSDEDLELFQFKSEAITFFDTICRQFSQQHPAAAITQNFVADNITGLRVRLVKNNMPPAITINGDYNFGDLARTGVFADFSGTDVYKKVNPSVGQILGTLGRGGNGQINGLPLANNGSGVIYNRDVFEKHSVEPPKTWDEFIAVCDKLKAAGVDPFCWGFKDNWTGAPMFNSISGGFLTGGVAAWYEKRRKREVTFADGLRPVMTKMKTLASYGNRNKFEIGYNDANQAFSKGTAAMYLHGTYSIPAIRSYNPKIQLGTFATPADDEKNTKVVSGVDVALTMPVEPDRRDDVMAFFDYLMSEPVMTRYCKAQVAYPTLTGTTVTDPALTGLAPYFAAQRVATYSDHNFPPAVNLNAYMQQFLIKGDVDAFARTLDTQWDKVINRLNRTQ</sequence>
<evidence type="ECO:0000256" key="7">
    <source>
        <dbReference type="ARBA" id="ARBA00023288"/>
    </source>
</evidence>
<evidence type="ECO:0000256" key="3">
    <source>
        <dbReference type="ARBA" id="ARBA00022475"/>
    </source>
</evidence>
<evidence type="ECO:0000313" key="9">
    <source>
        <dbReference type="Proteomes" id="UP000000214"/>
    </source>
</evidence>
<accession>K7RKS4</accession>
<dbReference type="PROSITE" id="PS51257">
    <property type="entry name" value="PROKAR_LIPOPROTEIN"/>
    <property type="match status" value="1"/>
</dbReference>
<keyword evidence="5" id="KW-0472">Membrane</keyword>
<dbReference type="Gene3D" id="3.40.190.10">
    <property type="entry name" value="Periplasmic binding protein-like II"/>
    <property type="match status" value="2"/>
</dbReference>
<keyword evidence="6" id="KW-0564">Palmitate</keyword>
<dbReference type="PANTHER" id="PTHR43649:SF33">
    <property type="entry name" value="POLYGALACTURONAN_RHAMNOGALACTURONAN-BINDING PROTEIN YTCQ"/>
    <property type="match status" value="1"/>
</dbReference>
<dbReference type="PANTHER" id="PTHR43649">
    <property type="entry name" value="ARABINOSE-BINDING PROTEIN-RELATED"/>
    <property type="match status" value="1"/>
</dbReference>
<organism evidence="8 9">
    <name type="scientific">Acidipropionibacterium acidipropionici (strain ATCC 4875 / DSM 20272 / JCM 6432 / NBRC 12425 / NCIMB 8070 / 4)</name>
    <name type="common">Propionibacterium acidipropionici</name>
    <dbReference type="NCBI Taxonomy" id="1171373"/>
    <lineage>
        <taxon>Bacteria</taxon>
        <taxon>Bacillati</taxon>
        <taxon>Actinomycetota</taxon>
        <taxon>Actinomycetes</taxon>
        <taxon>Propionibacteriales</taxon>
        <taxon>Propionibacteriaceae</taxon>
        <taxon>Acidipropionibacterium</taxon>
    </lineage>
</organism>
<dbReference type="GO" id="GO:0055085">
    <property type="term" value="P:transmembrane transport"/>
    <property type="evidence" value="ECO:0007669"/>
    <property type="project" value="InterPro"/>
</dbReference>
<dbReference type="eggNOG" id="COG1653">
    <property type="taxonomic scope" value="Bacteria"/>
</dbReference>
<dbReference type="Proteomes" id="UP000000214">
    <property type="component" value="Chromosome"/>
</dbReference>
<dbReference type="NCBIfam" id="TIGR01409">
    <property type="entry name" value="TAT_signal_seq"/>
    <property type="match status" value="1"/>
</dbReference>
<keyword evidence="2" id="KW-0813">Transport</keyword>
<dbReference type="InterPro" id="IPR006059">
    <property type="entry name" value="SBP"/>
</dbReference>
<dbReference type="AlphaFoldDB" id="K7RKS4"/>
<gene>
    <name evidence="8" type="ordered locus">PACID_06910</name>
</gene>
<evidence type="ECO:0000313" key="8">
    <source>
        <dbReference type="EMBL" id="AFV88529.1"/>
    </source>
</evidence>
<keyword evidence="3" id="KW-1003">Cell membrane</keyword>
<dbReference type="EMBL" id="CP003493">
    <property type="protein sequence ID" value="AFV88529.1"/>
    <property type="molecule type" value="Genomic_DNA"/>
</dbReference>
<evidence type="ECO:0000256" key="2">
    <source>
        <dbReference type="ARBA" id="ARBA00022448"/>
    </source>
</evidence>
<dbReference type="InterPro" id="IPR019546">
    <property type="entry name" value="TAT_signal_bac_arc"/>
</dbReference>
<dbReference type="SUPFAM" id="SSF53850">
    <property type="entry name" value="Periplasmic binding protein-like II"/>
    <property type="match status" value="1"/>
</dbReference>
<dbReference type="KEGG" id="pbo:PACID_06910"/>
<name>K7RKS4_ACIA4</name>
<dbReference type="PROSITE" id="PS51318">
    <property type="entry name" value="TAT"/>
    <property type="match status" value="1"/>
</dbReference>
<evidence type="ECO:0000256" key="1">
    <source>
        <dbReference type="ARBA" id="ARBA00008520"/>
    </source>
</evidence>
<protein>
    <submittedName>
        <fullName evidence="8">Sugar ABC superfamily ATP binding cassette transporter substrate-binding protein</fullName>
    </submittedName>
</protein>
<dbReference type="HOGENOM" id="CLU_031285_12_3_11"/>
<evidence type="ECO:0000256" key="6">
    <source>
        <dbReference type="ARBA" id="ARBA00023139"/>
    </source>
</evidence>
<reference evidence="8 9" key="1">
    <citation type="journal article" date="2012" name="BMC Genomics">
        <title>The genome sequence of Propionibacterium acidipropionici provides insights into its biotechnological and industrial potential.</title>
        <authorList>
            <person name="Parizzi L.P."/>
            <person name="Grassi M.C."/>
            <person name="Llerena L.A."/>
            <person name="Carazzolle M.F."/>
            <person name="Queiroz V.L."/>
            <person name="Lunardi I."/>
            <person name="Zeidler A.F."/>
            <person name="Teixeira P.J."/>
            <person name="Mieczkowski P."/>
            <person name="Rincones J."/>
            <person name="Pereira G.A."/>
        </authorList>
    </citation>
    <scope>NUCLEOTIDE SEQUENCE [LARGE SCALE GENOMIC DNA]</scope>
    <source>
        <strain evidence="9">ATCC 4875 / DSM 20272 / JCM 6432 / NBRC 12425 / NCIMB 8070</strain>
    </source>
</reference>
<dbReference type="PROSITE" id="PS01037">
    <property type="entry name" value="SBP_BACTERIAL_1"/>
    <property type="match status" value="1"/>
</dbReference>